<keyword evidence="13" id="KW-1133">Transmembrane helix</keyword>
<keyword evidence="8" id="KW-0378">Hydrolase</keyword>
<evidence type="ECO:0000256" key="2">
    <source>
        <dbReference type="ARBA" id="ARBA00007090"/>
    </source>
</evidence>
<dbReference type="RefSeq" id="WP_193183850.1">
    <property type="nucleotide sequence ID" value="NZ_JACVXA010000044.1"/>
</dbReference>
<evidence type="ECO:0000256" key="8">
    <source>
        <dbReference type="ARBA" id="ARBA00022801"/>
    </source>
</evidence>
<feature type="region of interest" description="Disordered" evidence="12">
    <location>
        <begin position="1"/>
        <end position="56"/>
    </location>
</feature>
<feature type="compositionally biased region" description="Low complexity" evidence="12">
    <location>
        <begin position="12"/>
        <end position="21"/>
    </location>
</feature>
<dbReference type="NCBIfam" id="TIGR02074">
    <property type="entry name" value="PBP_1a_fam"/>
    <property type="match status" value="1"/>
</dbReference>
<evidence type="ECO:0000256" key="11">
    <source>
        <dbReference type="ARBA" id="ARBA00049902"/>
    </source>
</evidence>
<dbReference type="SUPFAM" id="SSF53955">
    <property type="entry name" value="Lysozyme-like"/>
    <property type="match status" value="1"/>
</dbReference>
<evidence type="ECO:0000256" key="3">
    <source>
        <dbReference type="ARBA" id="ARBA00007739"/>
    </source>
</evidence>
<evidence type="ECO:0000313" key="17">
    <source>
        <dbReference type="Proteomes" id="UP000609121"/>
    </source>
</evidence>
<organism evidence="16 17">
    <name type="scientific">Mangrovicoccus algicola</name>
    <dbReference type="NCBI Taxonomy" id="2771008"/>
    <lineage>
        <taxon>Bacteria</taxon>
        <taxon>Pseudomonadati</taxon>
        <taxon>Pseudomonadota</taxon>
        <taxon>Alphaproteobacteria</taxon>
        <taxon>Rhodobacterales</taxon>
        <taxon>Paracoccaceae</taxon>
        <taxon>Mangrovicoccus</taxon>
    </lineage>
</organism>
<dbReference type="GO" id="GO:0006508">
    <property type="term" value="P:proteolysis"/>
    <property type="evidence" value="ECO:0007669"/>
    <property type="project" value="UniProtKB-KW"/>
</dbReference>
<evidence type="ECO:0000256" key="7">
    <source>
        <dbReference type="ARBA" id="ARBA00022679"/>
    </source>
</evidence>
<dbReference type="PANTHER" id="PTHR32282">
    <property type="entry name" value="BINDING PROTEIN TRANSPEPTIDASE, PUTATIVE-RELATED"/>
    <property type="match status" value="1"/>
</dbReference>
<comment type="similarity">
    <text evidence="3">In the N-terminal section; belongs to the glycosyltransferase 51 family.</text>
</comment>
<keyword evidence="7" id="KW-0808">Transferase</keyword>
<comment type="pathway">
    <text evidence="1">Cell wall biogenesis; peptidoglycan biosynthesis.</text>
</comment>
<evidence type="ECO:0000256" key="12">
    <source>
        <dbReference type="SAM" id="MobiDB-lite"/>
    </source>
</evidence>
<dbReference type="InterPro" id="IPR012338">
    <property type="entry name" value="Beta-lactam/transpept-like"/>
</dbReference>
<dbReference type="UniPathway" id="UPA00219"/>
<evidence type="ECO:0000259" key="14">
    <source>
        <dbReference type="Pfam" id="PF00905"/>
    </source>
</evidence>
<feature type="domain" description="Penicillin-binding protein transpeptidase" evidence="14">
    <location>
        <begin position="402"/>
        <end position="639"/>
    </location>
</feature>
<keyword evidence="5" id="KW-0645">Protease</keyword>
<accession>A0A8J6ZAR4</accession>
<dbReference type="InterPro" id="IPR001460">
    <property type="entry name" value="PCN-bd_Tpept"/>
</dbReference>
<feature type="region of interest" description="Disordered" evidence="12">
    <location>
        <begin position="687"/>
        <end position="719"/>
    </location>
</feature>
<keyword evidence="4" id="KW-0121">Carboxypeptidase</keyword>
<name>A0A8J6ZAR4_9RHOB</name>
<evidence type="ECO:0000259" key="15">
    <source>
        <dbReference type="Pfam" id="PF00912"/>
    </source>
</evidence>
<dbReference type="GO" id="GO:0004180">
    <property type="term" value="F:carboxypeptidase activity"/>
    <property type="evidence" value="ECO:0007669"/>
    <property type="project" value="UniProtKB-KW"/>
</dbReference>
<keyword evidence="6" id="KW-0328">Glycosyltransferase</keyword>
<comment type="similarity">
    <text evidence="2">In the C-terminal section; belongs to the transpeptidase family.</text>
</comment>
<comment type="caution">
    <text evidence="16">The sequence shown here is derived from an EMBL/GenBank/DDBJ whole genome shotgun (WGS) entry which is preliminary data.</text>
</comment>
<feature type="domain" description="Glycosyl transferase family 51" evidence="15">
    <location>
        <begin position="130"/>
        <end position="314"/>
    </location>
</feature>
<dbReference type="Proteomes" id="UP000609121">
    <property type="component" value="Unassembled WGS sequence"/>
</dbReference>
<dbReference type="InterPro" id="IPR001264">
    <property type="entry name" value="Glyco_trans_51"/>
</dbReference>
<comment type="catalytic activity">
    <reaction evidence="11">
        <text>[GlcNAc-(1-&gt;4)-Mur2Ac(oyl-L-Ala-gamma-D-Glu-L-Lys-D-Ala-D-Ala)](n)-di-trans,octa-cis-undecaprenyl diphosphate + beta-D-GlcNAc-(1-&gt;4)-Mur2Ac(oyl-L-Ala-gamma-D-Glu-L-Lys-D-Ala-D-Ala)-di-trans,octa-cis-undecaprenyl diphosphate = [GlcNAc-(1-&gt;4)-Mur2Ac(oyl-L-Ala-gamma-D-Glu-L-Lys-D-Ala-D-Ala)](n+1)-di-trans,octa-cis-undecaprenyl diphosphate + di-trans,octa-cis-undecaprenyl diphosphate + H(+)</text>
        <dbReference type="Rhea" id="RHEA:23708"/>
        <dbReference type="Rhea" id="RHEA-COMP:9602"/>
        <dbReference type="Rhea" id="RHEA-COMP:9603"/>
        <dbReference type="ChEBI" id="CHEBI:15378"/>
        <dbReference type="ChEBI" id="CHEBI:58405"/>
        <dbReference type="ChEBI" id="CHEBI:60033"/>
        <dbReference type="ChEBI" id="CHEBI:78435"/>
        <dbReference type="EC" id="2.4.99.28"/>
    </reaction>
</comment>
<keyword evidence="9" id="KW-0511">Multifunctional enzyme</keyword>
<dbReference type="Pfam" id="PF00912">
    <property type="entry name" value="Transgly"/>
    <property type="match status" value="1"/>
</dbReference>
<gene>
    <name evidence="16" type="ORF">ICN82_14015</name>
</gene>
<keyword evidence="13" id="KW-0472">Membrane</keyword>
<dbReference type="AlphaFoldDB" id="A0A8J6ZAR4"/>
<feature type="compositionally biased region" description="Low complexity" evidence="12">
    <location>
        <begin position="705"/>
        <end position="716"/>
    </location>
</feature>
<dbReference type="InterPro" id="IPR023346">
    <property type="entry name" value="Lysozyme-like_dom_sf"/>
</dbReference>
<evidence type="ECO:0000313" key="16">
    <source>
        <dbReference type="EMBL" id="MBE3639311.1"/>
    </source>
</evidence>
<dbReference type="Pfam" id="PF00905">
    <property type="entry name" value="Transpeptidase"/>
    <property type="match status" value="1"/>
</dbReference>
<reference evidence="16" key="1">
    <citation type="submission" date="2020-09" db="EMBL/GenBank/DDBJ databases">
        <title>A novel bacterium of genus Mangrovicoccus, isolated from South China Sea.</title>
        <authorList>
            <person name="Huang H."/>
            <person name="Mo K."/>
            <person name="Hu Y."/>
        </authorList>
    </citation>
    <scope>NUCLEOTIDE SEQUENCE</scope>
    <source>
        <strain evidence="16">HB182678</strain>
    </source>
</reference>
<keyword evidence="17" id="KW-1185">Reference proteome</keyword>
<feature type="transmembrane region" description="Helical" evidence="13">
    <location>
        <begin position="78"/>
        <end position="97"/>
    </location>
</feature>
<evidence type="ECO:0000256" key="10">
    <source>
        <dbReference type="ARBA" id="ARBA00044770"/>
    </source>
</evidence>
<sequence length="743" mass="78804">MSRPTTPRRPVRATGGRPAPKAAKRPSAKDKAAPRTRKKAAPARRRGGGNGGGGRRAPWPVRLVRGLLRAIWGAGWRLAVFAGLILAGWVGVVYSTLPPVSQLMDGRVRGSVTLLDRNGETFAWRGDQYGGGVHADTVSPDLKNAIVATEDRRFYRHPGVDPIGIIGAMRINMAEGRSPLSGNGGSTITQQTAKLLCVGRDYDPSSGQSEAQYEAGCRESTLARKAREAIYAMAMEVKYSKDEILTIYMNRAYLGAGTRGFEAASQLYFGKPASEVGPAEAAMLAGLLKAPSRYAPTANLARSQERATVIVGLMRDQGYLSAEEAELARAHPATISAAAANRTGGYFADWVMSVVPEYYGRGTTEDVTIRTTLDMDMQLKAEAALAEVFRTKVREGSTAEAAIVVMGADGAVRAMVGGRDADVPGGFNRAVQAKRQTGSAFKPFVYATALDLGHSYNDMVEDAPLTINVPGSGPWTPQNYTRTYHGWVSLTDALKDSLNIPAVKVSEAVGRDNVIRVATDFGIDSTMFDGPSLALGVSEASLLELTGAYAGILNGGQSVAPYGLTTLSVRGESAPVMEKEGGIGERVISRDAAMQLVYMMNQVIEGGTGQRARLDGRPAAGKTGTTSSARDAWFMGFTGDFVAGVWMGYDDNTPLTGVTGGGLPAEIWHEAMSRINAGRPVTPLPMITPSERQPERMVGGGSPAPGGARPAQPQVPDLSDLPEQAQGLAEKILKDVRGLFGRN</sequence>
<dbReference type="Gene3D" id="1.10.3810.10">
    <property type="entry name" value="Biosynthetic peptidoglycan transglycosylase-like"/>
    <property type="match status" value="1"/>
</dbReference>
<dbReference type="GO" id="GO:0030288">
    <property type="term" value="C:outer membrane-bounded periplasmic space"/>
    <property type="evidence" value="ECO:0007669"/>
    <property type="project" value="TreeGrafter"/>
</dbReference>
<protein>
    <recommendedName>
        <fullName evidence="10">peptidoglycan glycosyltransferase</fullName>
        <ecNumber evidence="10">2.4.99.28</ecNumber>
    </recommendedName>
</protein>
<dbReference type="GO" id="GO:0009252">
    <property type="term" value="P:peptidoglycan biosynthetic process"/>
    <property type="evidence" value="ECO:0007669"/>
    <property type="project" value="UniProtKB-UniPathway"/>
</dbReference>
<dbReference type="InterPro" id="IPR050396">
    <property type="entry name" value="Glycosyltr_51/Transpeptidase"/>
</dbReference>
<dbReference type="EC" id="2.4.99.28" evidence="10"/>
<evidence type="ECO:0000256" key="1">
    <source>
        <dbReference type="ARBA" id="ARBA00004752"/>
    </source>
</evidence>
<feature type="compositionally biased region" description="Basic residues" evidence="12">
    <location>
        <begin position="34"/>
        <end position="47"/>
    </location>
</feature>
<dbReference type="SUPFAM" id="SSF56601">
    <property type="entry name" value="beta-lactamase/transpeptidase-like"/>
    <property type="match status" value="1"/>
</dbReference>
<evidence type="ECO:0000256" key="9">
    <source>
        <dbReference type="ARBA" id="ARBA00023268"/>
    </source>
</evidence>
<dbReference type="InterPro" id="IPR036950">
    <property type="entry name" value="PBP_transglycosylase"/>
</dbReference>
<proteinExistence type="inferred from homology"/>
<keyword evidence="13" id="KW-0812">Transmembrane</keyword>
<dbReference type="Gene3D" id="3.40.710.10">
    <property type="entry name" value="DD-peptidase/beta-lactamase superfamily"/>
    <property type="match status" value="1"/>
</dbReference>
<evidence type="ECO:0000256" key="5">
    <source>
        <dbReference type="ARBA" id="ARBA00022670"/>
    </source>
</evidence>
<dbReference type="EMBL" id="JACVXA010000044">
    <property type="protein sequence ID" value="MBE3639311.1"/>
    <property type="molecule type" value="Genomic_DNA"/>
</dbReference>
<dbReference type="PANTHER" id="PTHR32282:SF33">
    <property type="entry name" value="PEPTIDOGLYCAN GLYCOSYLTRANSFERASE"/>
    <property type="match status" value="1"/>
</dbReference>
<evidence type="ECO:0000256" key="4">
    <source>
        <dbReference type="ARBA" id="ARBA00022645"/>
    </source>
</evidence>
<evidence type="ECO:0000256" key="6">
    <source>
        <dbReference type="ARBA" id="ARBA00022676"/>
    </source>
</evidence>
<evidence type="ECO:0000256" key="13">
    <source>
        <dbReference type="SAM" id="Phobius"/>
    </source>
</evidence>
<dbReference type="GO" id="GO:0008955">
    <property type="term" value="F:peptidoglycan glycosyltransferase activity"/>
    <property type="evidence" value="ECO:0007669"/>
    <property type="project" value="UniProtKB-EC"/>
</dbReference>
<dbReference type="GO" id="GO:0008658">
    <property type="term" value="F:penicillin binding"/>
    <property type="evidence" value="ECO:0007669"/>
    <property type="project" value="InterPro"/>
</dbReference>